<dbReference type="SUPFAM" id="SSF52833">
    <property type="entry name" value="Thioredoxin-like"/>
    <property type="match status" value="1"/>
</dbReference>
<gene>
    <name evidence="1" type="ORF">C7410_11972</name>
</gene>
<evidence type="ECO:0008006" key="3">
    <source>
        <dbReference type="Google" id="ProtNLM"/>
    </source>
</evidence>
<evidence type="ECO:0000313" key="1">
    <source>
        <dbReference type="EMBL" id="PYE19630.1"/>
    </source>
</evidence>
<comment type="caution">
    <text evidence="1">The sequence shown here is derived from an EMBL/GenBank/DDBJ whole genome shotgun (WGS) entry which is preliminary data.</text>
</comment>
<evidence type="ECO:0000313" key="2">
    <source>
        <dbReference type="Proteomes" id="UP000247772"/>
    </source>
</evidence>
<dbReference type="InterPro" id="IPR036249">
    <property type="entry name" value="Thioredoxin-like_sf"/>
</dbReference>
<dbReference type="EMBL" id="QJSQ01000019">
    <property type="protein sequence ID" value="PYE19630.1"/>
    <property type="molecule type" value="Genomic_DNA"/>
</dbReference>
<dbReference type="Proteomes" id="UP000247772">
    <property type="component" value="Unassembled WGS sequence"/>
</dbReference>
<dbReference type="Gene3D" id="3.40.30.10">
    <property type="entry name" value="Glutaredoxin"/>
    <property type="match status" value="1"/>
</dbReference>
<sequence>MIEVYAYAPPNSIKVPIALEELGLDYALHPVNVKQVSKSRNAFSPSMRMPKCRCSC</sequence>
<proteinExistence type="predicted"/>
<accession>A0A2V4TR69</accession>
<dbReference type="AlphaFoldDB" id="A0A2V4TR69"/>
<reference evidence="1 2" key="1">
    <citation type="submission" date="2018-06" db="EMBL/GenBank/DDBJ databases">
        <title>Genomic Encyclopedia of Type Strains, Phase IV (KMG-V): Genome sequencing to study the core and pangenomes of soil and plant-associated prokaryotes.</title>
        <authorList>
            <person name="Whitman W."/>
        </authorList>
    </citation>
    <scope>NUCLEOTIDE SEQUENCE [LARGE SCALE GENOMIC DNA]</scope>
    <source>
        <strain evidence="1 2">SRCL-318</strain>
    </source>
</reference>
<name>A0A2V4TR69_9BURK</name>
<protein>
    <recommendedName>
        <fullName evidence="3">Glutathione S-transferase-like protein</fullName>
    </recommendedName>
</protein>
<organism evidence="1 2">
    <name type="scientific">Paraburkholderia silvatlantica</name>
    <dbReference type="NCBI Taxonomy" id="321895"/>
    <lineage>
        <taxon>Bacteria</taxon>
        <taxon>Pseudomonadati</taxon>
        <taxon>Pseudomonadota</taxon>
        <taxon>Betaproteobacteria</taxon>
        <taxon>Burkholderiales</taxon>
        <taxon>Burkholderiaceae</taxon>
        <taxon>Paraburkholderia</taxon>
    </lineage>
</organism>